<evidence type="ECO:0000259" key="1">
    <source>
        <dbReference type="PROSITE" id="PS51644"/>
    </source>
</evidence>
<comment type="caution">
    <text evidence="2">The sequence shown here is derived from an EMBL/GenBank/DDBJ whole genome shotgun (WGS) entry which is preliminary data.</text>
</comment>
<dbReference type="InterPro" id="IPR025605">
    <property type="entry name" value="OST-HTH/LOTUS_dom"/>
</dbReference>
<protein>
    <submittedName>
        <fullName evidence="2">Maebl</fullName>
    </submittedName>
</protein>
<organism evidence="2 3">
    <name type="scientific">Ruegeria profundi</name>
    <dbReference type="NCBI Taxonomy" id="1685378"/>
    <lineage>
        <taxon>Bacteria</taxon>
        <taxon>Pseudomonadati</taxon>
        <taxon>Pseudomonadota</taxon>
        <taxon>Alphaproteobacteria</taxon>
        <taxon>Rhodobacterales</taxon>
        <taxon>Roseobacteraceae</taxon>
        <taxon>Ruegeria</taxon>
    </lineage>
</organism>
<feature type="domain" description="HTH OST-type" evidence="1">
    <location>
        <begin position="168"/>
        <end position="241"/>
    </location>
</feature>
<dbReference type="RefSeq" id="WP_068336522.1">
    <property type="nucleotide sequence ID" value="NZ_LQBP01000005.1"/>
</dbReference>
<accession>A0A0X3TSX4</accession>
<reference evidence="3" key="1">
    <citation type="submission" date="2015-12" db="EMBL/GenBank/DDBJ databases">
        <authorList>
            <person name="Zhang G."/>
            <person name="Stingl U."/>
        </authorList>
    </citation>
    <scope>NUCLEOTIDE SEQUENCE [LARGE SCALE GENOMIC DNA]</scope>
    <source>
        <strain evidence="3">ZGT108</strain>
    </source>
</reference>
<dbReference type="InterPro" id="IPR041966">
    <property type="entry name" value="LOTUS-like"/>
</dbReference>
<keyword evidence="3" id="KW-1185">Reference proteome</keyword>
<dbReference type="EMBL" id="LQBP01000005">
    <property type="protein sequence ID" value="KUJ78822.1"/>
    <property type="molecule type" value="Genomic_DNA"/>
</dbReference>
<dbReference type="GO" id="GO:0004540">
    <property type="term" value="F:RNA nuclease activity"/>
    <property type="evidence" value="ECO:0007669"/>
    <property type="project" value="InterPro"/>
</dbReference>
<dbReference type="PROSITE" id="PS51644">
    <property type="entry name" value="HTH_OST"/>
    <property type="match status" value="1"/>
</dbReference>
<name>A0A0X3TSX4_9RHOB</name>
<dbReference type="STRING" id="1685378.AVO44_10530"/>
<sequence>MTNKTTERLAVLIDAENVPAKHVAEIFEEVATLGEASLRRIYGDFSGGIPQGWSAEKLAEYAIVPHQQFANTTGKNAGDIALVIDAMDILHSGRFDGFVLVSSDSDFTRLASRIREQGLSVFGIGERKTPKAFVAACNRFIYIENIKKEEAQTSGAEGKTKKPSVKQDLNHAYQLIRNVVLKSEDPDGWVGLSGVGSQLGMNYPDFDTRSYGFKRLSDLVRATGKFEESSENGGLKIRPKDR</sequence>
<dbReference type="Gene3D" id="3.40.50.1010">
    <property type="entry name" value="5'-nuclease"/>
    <property type="match status" value="1"/>
</dbReference>
<dbReference type="InterPro" id="IPR021139">
    <property type="entry name" value="NYN"/>
</dbReference>
<dbReference type="PANTHER" id="PTHR35811:SF1">
    <property type="entry name" value="HTH OST-TYPE DOMAIN-CONTAINING PROTEIN"/>
    <property type="match status" value="1"/>
</dbReference>
<evidence type="ECO:0000313" key="3">
    <source>
        <dbReference type="Proteomes" id="UP000053690"/>
    </source>
</evidence>
<dbReference type="OrthoDB" id="9783963at2"/>
<dbReference type="Pfam" id="PF01936">
    <property type="entry name" value="NYN"/>
    <property type="match status" value="1"/>
</dbReference>
<dbReference type="Pfam" id="PF12872">
    <property type="entry name" value="OST-HTH"/>
    <property type="match status" value="1"/>
</dbReference>
<dbReference type="PANTHER" id="PTHR35811">
    <property type="entry name" value="SLR1870 PROTEIN"/>
    <property type="match status" value="1"/>
</dbReference>
<evidence type="ECO:0000313" key="2">
    <source>
        <dbReference type="EMBL" id="KUJ78822.1"/>
    </source>
</evidence>
<dbReference type="AlphaFoldDB" id="A0A0X3TSX4"/>
<gene>
    <name evidence="2" type="ORF">AVO44_10530</name>
</gene>
<dbReference type="CDD" id="cd11297">
    <property type="entry name" value="PIN_LabA-like_N_1"/>
    <property type="match status" value="1"/>
</dbReference>
<dbReference type="CDD" id="cd10146">
    <property type="entry name" value="LabA_like_C"/>
    <property type="match status" value="1"/>
</dbReference>
<dbReference type="Gene3D" id="3.30.420.610">
    <property type="entry name" value="LOTUS domain-like"/>
    <property type="match status" value="1"/>
</dbReference>
<proteinExistence type="predicted"/>
<dbReference type="Proteomes" id="UP000053690">
    <property type="component" value="Unassembled WGS sequence"/>
</dbReference>